<proteinExistence type="predicted"/>
<dbReference type="AlphaFoldDB" id="A0A0A9ED80"/>
<organism evidence="1">
    <name type="scientific">Arundo donax</name>
    <name type="common">Giant reed</name>
    <name type="synonym">Donax arundinaceus</name>
    <dbReference type="NCBI Taxonomy" id="35708"/>
    <lineage>
        <taxon>Eukaryota</taxon>
        <taxon>Viridiplantae</taxon>
        <taxon>Streptophyta</taxon>
        <taxon>Embryophyta</taxon>
        <taxon>Tracheophyta</taxon>
        <taxon>Spermatophyta</taxon>
        <taxon>Magnoliopsida</taxon>
        <taxon>Liliopsida</taxon>
        <taxon>Poales</taxon>
        <taxon>Poaceae</taxon>
        <taxon>PACMAD clade</taxon>
        <taxon>Arundinoideae</taxon>
        <taxon>Arundineae</taxon>
        <taxon>Arundo</taxon>
    </lineage>
</organism>
<sequence>MKDTGGYLPRILHGMVSRRTQSLKFGTVTLLLVLGLSTSKTLFTNQTKVWELETVEGSSFSRDHCIALVRIAVVPMDRRLGCSKLKS</sequence>
<reference evidence="1" key="1">
    <citation type="submission" date="2014-09" db="EMBL/GenBank/DDBJ databases">
        <authorList>
            <person name="Magalhaes I.L.F."/>
            <person name="Oliveira U."/>
            <person name="Santos F.R."/>
            <person name="Vidigal T.H.D.A."/>
            <person name="Brescovit A.D."/>
            <person name="Santos A.J."/>
        </authorList>
    </citation>
    <scope>NUCLEOTIDE SEQUENCE</scope>
    <source>
        <tissue evidence="1">Shoot tissue taken approximately 20 cm above the soil surface</tissue>
    </source>
</reference>
<accession>A0A0A9ED80</accession>
<name>A0A0A9ED80_ARUDO</name>
<reference evidence="1" key="2">
    <citation type="journal article" date="2015" name="Data Brief">
        <title>Shoot transcriptome of the giant reed, Arundo donax.</title>
        <authorList>
            <person name="Barrero R.A."/>
            <person name="Guerrero F.D."/>
            <person name="Moolhuijzen P."/>
            <person name="Goolsby J.A."/>
            <person name="Tidwell J."/>
            <person name="Bellgard S.E."/>
            <person name="Bellgard M.I."/>
        </authorList>
    </citation>
    <scope>NUCLEOTIDE SEQUENCE</scope>
    <source>
        <tissue evidence="1">Shoot tissue taken approximately 20 cm above the soil surface</tissue>
    </source>
</reference>
<dbReference type="EMBL" id="GBRH01202060">
    <property type="protein sequence ID" value="JAD95835.1"/>
    <property type="molecule type" value="Transcribed_RNA"/>
</dbReference>
<evidence type="ECO:0000313" key="1">
    <source>
        <dbReference type="EMBL" id="JAD95835.1"/>
    </source>
</evidence>
<protein>
    <submittedName>
        <fullName evidence="1">Uncharacterized protein</fullName>
    </submittedName>
</protein>